<name>A0A0U0QT07_MYCTX</name>
<dbReference type="AlphaFoldDB" id="A0A0U0QT07"/>
<gene>
    <name evidence="2" type="ORF">ERS007703_01291</name>
</gene>
<evidence type="ECO:0000313" key="3">
    <source>
        <dbReference type="Proteomes" id="UP000038802"/>
    </source>
</evidence>
<dbReference type="Proteomes" id="UP000038802">
    <property type="component" value="Unassembled WGS sequence"/>
</dbReference>
<proteinExistence type="predicted"/>
<evidence type="ECO:0000256" key="1">
    <source>
        <dbReference type="SAM" id="MobiDB-lite"/>
    </source>
</evidence>
<evidence type="ECO:0000313" key="2">
    <source>
        <dbReference type="EMBL" id="COV38983.1"/>
    </source>
</evidence>
<reference evidence="3" key="1">
    <citation type="submission" date="2015-03" db="EMBL/GenBank/DDBJ databases">
        <authorList>
            <consortium name="Pathogen Informatics"/>
        </authorList>
    </citation>
    <scope>NUCLEOTIDE SEQUENCE [LARGE SCALE GENOMIC DNA]</scope>
    <source>
        <strain evidence="3">K00500041</strain>
    </source>
</reference>
<protein>
    <submittedName>
        <fullName evidence="2">Uncharacterized protein</fullName>
    </submittedName>
</protein>
<dbReference type="EMBL" id="CSAE01000104">
    <property type="protein sequence ID" value="COV38983.1"/>
    <property type="molecule type" value="Genomic_DNA"/>
</dbReference>
<sequence>MTTEPFDPAVDPRVVAIHSGDLDRIDQRGLDGARHHDRHPDAVPGQIEAQHLRKSPQPVLASAIGRMPRQANQPGRRGHIDQVPAPTGGDHRWDQGLDDVDWAHEIDRDHPAPLSMRELVNGAPGRHTGDV</sequence>
<feature type="region of interest" description="Disordered" evidence="1">
    <location>
        <begin position="68"/>
        <end position="96"/>
    </location>
</feature>
<organism evidence="2 3">
    <name type="scientific">Mycobacterium tuberculosis</name>
    <dbReference type="NCBI Taxonomy" id="1773"/>
    <lineage>
        <taxon>Bacteria</taxon>
        <taxon>Bacillati</taxon>
        <taxon>Actinomycetota</taxon>
        <taxon>Actinomycetes</taxon>
        <taxon>Mycobacteriales</taxon>
        <taxon>Mycobacteriaceae</taxon>
        <taxon>Mycobacterium</taxon>
        <taxon>Mycobacterium tuberculosis complex</taxon>
    </lineage>
</organism>
<accession>A0A0U0QT07</accession>